<dbReference type="InterPro" id="IPR029526">
    <property type="entry name" value="PGBD"/>
</dbReference>
<dbReference type="Proteomes" id="UP001458880">
    <property type="component" value="Unassembled WGS sequence"/>
</dbReference>
<dbReference type="EMBL" id="JASPKY010000777">
    <property type="protein sequence ID" value="KAK9685433.1"/>
    <property type="molecule type" value="Genomic_DNA"/>
</dbReference>
<feature type="region of interest" description="Disordered" evidence="1">
    <location>
        <begin position="41"/>
        <end position="64"/>
    </location>
</feature>
<feature type="compositionally biased region" description="Acidic residues" evidence="1">
    <location>
        <begin position="46"/>
        <end position="56"/>
    </location>
</feature>
<evidence type="ECO:0000313" key="3">
    <source>
        <dbReference type="EMBL" id="KAK9685433.1"/>
    </source>
</evidence>
<sequence length="382" mass="43077">MAEYGIRFERGFSLHEALAMLEEGDELVENVDSVTIFPPNNACADQTDEDSGEEDSTNLNNLPGTQLQAPAEINLRNIDDQDPKLDMIVNESNRYANQKNHHTKIEKSEIKAFIGVLLLSGYMHVPRRRMFWEYERDSHNLLVSEAISRNTFEYVLSHFHLTDNTKIETSDKFAKGQRDLDMSTGSSRTKARPQILAQNIADMVYQGASTNISTKYSGYGVGPAVVLEYADVLKKKWPNVQMHLFFDNFFSTLPLLELLSNNNLRGTGTIRENRIPASPLMDSKRMKKQPRGSYDYRKVDGENIIVVKWHDNSIVTVCSNSAGVNPVQVDGENIIVVKWHDNSIVTVCSNSAGVNPVHSVKRFSQKEKKNNSGNTATFNQFI</sequence>
<dbReference type="Pfam" id="PF13843">
    <property type="entry name" value="DDE_Tnp_1_7"/>
    <property type="match status" value="2"/>
</dbReference>
<accession>A0AAW1I8I0</accession>
<dbReference type="AlphaFoldDB" id="A0AAW1I8I0"/>
<feature type="domain" description="PiggyBac transposable element-derived protein" evidence="2">
    <location>
        <begin position="239"/>
        <end position="324"/>
    </location>
</feature>
<comment type="caution">
    <text evidence="3">The sequence shown here is derived from an EMBL/GenBank/DDBJ whole genome shotgun (WGS) entry which is preliminary data.</text>
</comment>
<protein>
    <submittedName>
        <fullName evidence="3">Transposase IS4</fullName>
    </submittedName>
</protein>
<evidence type="ECO:0000259" key="2">
    <source>
        <dbReference type="Pfam" id="PF13843"/>
    </source>
</evidence>
<dbReference type="PANTHER" id="PTHR47055">
    <property type="entry name" value="DDE_TNP_1_7 DOMAIN-CONTAINING PROTEIN"/>
    <property type="match status" value="1"/>
</dbReference>
<dbReference type="InterPro" id="IPR052638">
    <property type="entry name" value="PiggyBac_TE-derived"/>
</dbReference>
<dbReference type="GO" id="GO:0043565">
    <property type="term" value="F:sequence-specific DNA binding"/>
    <property type="evidence" value="ECO:0007669"/>
    <property type="project" value="TreeGrafter"/>
</dbReference>
<reference evidence="3 4" key="1">
    <citation type="journal article" date="2024" name="BMC Genomics">
        <title>De novo assembly and annotation of Popillia japonica's genome with initial clues to its potential as an invasive pest.</title>
        <authorList>
            <person name="Cucini C."/>
            <person name="Boschi S."/>
            <person name="Funari R."/>
            <person name="Cardaioli E."/>
            <person name="Iannotti N."/>
            <person name="Marturano G."/>
            <person name="Paoli F."/>
            <person name="Bruttini M."/>
            <person name="Carapelli A."/>
            <person name="Frati F."/>
            <person name="Nardi F."/>
        </authorList>
    </citation>
    <scope>NUCLEOTIDE SEQUENCE [LARGE SCALE GENOMIC DNA]</scope>
    <source>
        <strain evidence="3">DMR45628</strain>
    </source>
</reference>
<dbReference type="PANTHER" id="PTHR47055:SF3">
    <property type="entry name" value="PHORBOL-ESTER_DAG-TYPE DOMAIN-CONTAINING PROTEIN"/>
    <property type="match status" value="1"/>
</dbReference>
<evidence type="ECO:0000313" key="4">
    <source>
        <dbReference type="Proteomes" id="UP001458880"/>
    </source>
</evidence>
<organism evidence="3 4">
    <name type="scientific">Popillia japonica</name>
    <name type="common">Japanese beetle</name>
    <dbReference type="NCBI Taxonomy" id="7064"/>
    <lineage>
        <taxon>Eukaryota</taxon>
        <taxon>Metazoa</taxon>
        <taxon>Ecdysozoa</taxon>
        <taxon>Arthropoda</taxon>
        <taxon>Hexapoda</taxon>
        <taxon>Insecta</taxon>
        <taxon>Pterygota</taxon>
        <taxon>Neoptera</taxon>
        <taxon>Endopterygota</taxon>
        <taxon>Coleoptera</taxon>
        <taxon>Polyphaga</taxon>
        <taxon>Scarabaeiformia</taxon>
        <taxon>Scarabaeidae</taxon>
        <taxon>Rutelinae</taxon>
        <taxon>Popillia</taxon>
    </lineage>
</organism>
<name>A0AAW1I8I0_POPJA</name>
<feature type="domain" description="PiggyBac transposable element-derived protein" evidence="2">
    <location>
        <begin position="85"/>
        <end position="176"/>
    </location>
</feature>
<gene>
    <name evidence="3" type="ORF">QE152_g38054</name>
</gene>
<proteinExistence type="predicted"/>
<keyword evidence="4" id="KW-1185">Reference proteome</keyword>
<evidence type="ECO:0000256" key="1">
    <source>
        <dbReference type="SAM" id="MobiDB-lite"/>
    </source>
</evidence>